<dbReference type="PANTHER" id="PTHR43537:SF20">
    <property type="entry name" value="HTH-TYPE TRANSCRIPTIONAL REPRESSOR GLAR"/>
    <property type="match status" value="1"/>
</dbReference>
<dbReference type="Gene3D" id="1.20.120.530">
    <property type="entry name" value="GntR ligand-binding domain-like"/>
    <property type="match status" value="1"/>
</dbReference>
<dbReference type="PANTHER" id="PTHR43537">
    <property type="entry name" value="TRANSCRIPTIONAL REGULATOR, GNTR FAMILY"/>
    <property type="match status" value="1"/>
</dbReference>
<evidence type="ECO:0000256" key="1">
    <source>
        <dbReference type="ARBA" id="ARBA00023015"/>
    </source>
</evidence>
<dbReference type="EMBL" id="BAABFO010000019">
    <property type="protein sequence ID" value="GAA4338309.1"/>
    <property type="molecule type" value="Genomic_DNA"/>
</dbReference>
<dbReference type="Gene3D" id="1.10.10.10">
    <property type="entry name" value="Winged helix-like DNA-binding domain superfamily/Winged helix DNA-binding domain"/>
    <property type="match status" value="1"/>
</dbReference>
<dbReference type="Pfam" id="PF07729">
    <property type="entry name" value="FCD"/>
    <property type="match status" value="1"/>
</dbReference>
<dbReference type="InterPro" id="IPR000524">
    <property type="entry name" value="Tscrpt_reg_HTH_GntR"/>
</dbReference>
<dbReference type="InterPro" id="IPR036388">
    <property type="entry name" value="WH-like_DNA-bd_sf"/>
</dbReference>
<keyword evidence="1" id="KW-0805">Transcription regulation</keyword>
<keyword evidence="6" id="KW-1185">Reference proteome</keyword>
<feature type="domain" description="HTH gntR-type" evidence="4">
    <location>
        <begin position="31"/>
        <end position="98"/>
    </location>
</feature>
<dbReference type="InterPro" id="IPR011711">
    <property type="entry name" value="GntR_C"/>
</dbReference>
<dbReference type="InterPro" id="IPR036390">
    <property type="entry name" value="WH_DNA-bd_sf"/>
</dbReference>
<accession>A0ABP8HEK6</accession>
<dbReference type="SUPFAM" id="SSF46785">
    <property type="entry name" value="Winged helix' DNA-binding domain"/>
    <property type="match status" value="1"/>
</dbReference>
<evidence type="ECO:0000256" key="2">
    <source>
        <dbReference type="ARBA" id="ARBA00023125"/>
    </source>
</evidence>
<sequence length="260" mass="29209">MYNPKDICLAEPDAVKSLDEAPIEDQPNAGDTITMRLYSRLRQDIIEGTLPPGMKLKIEDMSRSYEAGTSPVREALNLLTSFGLVERLHNRGFRVKPISAAEFADLLRVRCWLEERALREAIAHGDEQWEENIALALFRVNRAAKARVASGEPRDAAWERRHRDFHMALLAGCGSPMLLDYCGQLFDQTIRYRQIAGALSMPVRDSEAEHAEIVEATLARKADQAVELLMTHYRTTGKYLLGRLFADAGEGGPLRYAQPN</sequence>
<dbReference type="PROSITE" id="PS50949">
    <property type="entry name" value="HTH_GNTR"/>
    <property type="match status" value="1"/>
</dbReference>
<reference evidence="6" key="1">
    <citation type="journal article" date="2019" name="Int. J. Syst. Evol. Microbiol.">
        <title>The Global Catalogue of Microorganisms (GCM) 10K type strain sequencing project: providing services to taxonomists for standard genome sequencing and annotation.</title>
        <authorList>
            <consortium name="The Broad Institute Genomics Platform"/>
            <consortium name="The Broad Institute Genome Sequencing Center for Infectious Disease"/>
            <person name="Wu L."/>
            <person name="Ma J."/>
        </authorList>
    </citation>
    <scope>NUCLEOTIDE SEQUENCE [LARGE SCALE GENOMIC DNA]</scope>
    <source>
        <strain evidence="6">JCM 17666</strain>
    </source>
</reference>
<dbReference type="SMART" id="SM00895">
    <property type="entry name" value="FCD"/>
    <property type="match status" value="1"/>
</dbReference>
<dbReference type="Proteomes" id="UP001501671">
    <property type="component" value="Unassembled WGS sequence"/>
</dbReference>
<keyword evidence="2" id="KW-0238">DNA-binding</keyword>
<name>A0ABP8HEK6_9BURK</name>
<comment type="caution">
    <text evidence="5">The sequence shown here is derived from an EMBL/GenBank/DDBJ whole genome shotgun (WGS) entry which is preliminary data.</text>
</comment>
<organism evidence="5 6">
    <name type="scientific">Pigmentiphaga soli</name>
    <dbReference type="NCBI Taxonomy" id="1007095"/>
    <lineage>
        <taxon>Bacteria</taxon>
        <taxon>Pseudomonadati</taxon>
        <taxon>Pseudomonadota</taxon>
        <taxon>Betaproteobacteria</taxon>
        <taxon>Burkholderiales</taxon>
        <taxon>Alcaligenaceae</taxon>
        <taxon>Pigmentiphaga</taxon>
    </lineage>
</organism>
<gene>
    <name evidence="5" type="ORF">GCM10023144_35170</name>
</gene>
<dbReference type="SMART" id="SM00345">
    <property type="entry name" value="HTH_GNTR"/>
    <property type="match status" value="1"/>
</dbReference>
<dbReference type="InterPro" id="IPR008920">
    <property type="entry name" value="TF_FadR/GntR_C"/>
</dbReference>
<keyword evidence="3" id="KW-0804">Transcription</keyword>
<dbReference type="CDD" id="cd07377">
    <property type="entry name" value="WHTH_GntR"/>
    <property type="match status" value="1"/>
</dbReference>
<dbReference type="SUPFAM" id="SSF48008">
    <property type="entry name" value="GntR ligand-binding domain-like"/>
    <property type="match status" value="1"/>
</dbReference>
<evidence type="ECO:0000313" key="5">
    <source>
        <dbReference type="EMBL" id="GAA4338309.1"/>
    </source>
</evidence>
<evidence type="ECO:0000313" key="6">
    <source>
        <dbReference type="Proteomes" id="UP001501671"/>
    </source>
</evidence>
<evidence type="ECO:0000259" key="4">
    <source>
        <dbReference type="PROSITE" id="PS50949"/>
    </source>
</evidence>
<proteinExistence type="predicted"/>
<dbReference type="Pfam" id="PF00392">
    <property type="entry name" value="GntR"/>
    <property type="match status" value="1"/>
</dbReference>
<protein>
    <submittedName>
        <fullName evidence="5">GntR family transcriptional regulator</fullName>
    </submittedName>
</protein>
<evidence type="ECO:0000256" key="3">
    <source>
        <dbReference type="ARBA" id="ARBA00023163"/>
    </source>
</evidence>